<keyword evidence="5" id="KW-0547">Nucleotide-binding</keyword>
<evidence type="ECO:0000256" key="9">
    <source>
        <dbReference type="SAM" id="MobiDB-lite"/>
    </source>
</evidence>
<evidence type="ECO:0000259" key="11">
    <source>
        <dbReference type="PROSITE" id="PS50893"/>
    </source>
</evidence>
<dbReference type="InterPro" id="IPR036640">
    <property type="entry name" value="ABC1_TM_sf"/>
</dbReference>
<protein>
    <submittedName>
        <fullName evidence="13">ABC transporter ATP-binding protein</fullName>
    </submittedName>
</protein>
<evidence type="ECO:0000256" key="4">
    <source>
        <dbReference type="ARBA" id="ARBA00022692"/>
    </source>
</evidence>
<evidence type="ECO:0000313" key="14">
    <source>
        <dbReference type="Proteomes" id="UP000823982"/>
    </source>
</evidence>
<dbReference type="SUPFAM" id="SSF52540">
    <property type="entry name" value="P-loop containing nucleoside triphosphate hydrolases"/>
    <property type="match status" value="1"/>
</dbReference>
<dbReference type="PANTHER" id="PTHR43394">
    <property type="entry name" value="ATP-DEPENDENT PERMEASE MDL1, MITOCHONDRIAL"/>
    <property type="match status" value="1"/>
</dbReference>
<dbReference type="InterPro" id="IPR011527">
    <property type="entry name" value="ABC1_TM_dom"/>
</dbReference>
<dbReference type="GO" id="GO:0005886">
    <property type="term" value="C:plasma membrane"/>
    <property type="evidence" value="ECO:0007669"/>
    <property type="project" value="UniProtKB-SubCell"/>
</dbReference>
<dbReference type="InterPro" id="IPR003593">
    <property type="entry name" value="AAA+_ATPase"/>
</dbReference>
<evidence type="ECO:0000256" key="2">
    <source>
        <dbReference type="ARBA" id="ARBA00022448"/>
    </source>
</evidence>
<dbReference type="PROSITE" id="PS50929">
    <property type="entry name" value="ABC_TM1F"/>
    <property type="match status" value="1"/>
</dbReference>
<keyword evidence="8 10" id="KW-0472">Membrane</keyword>
<reference evidence="13" key="1">
    <citation type="submission" date="2020-10" db="EMBL/GenBank/DDBJ databases">
        <authorList>
            <person name="Gilroy R."/>
        </authorList>
    </citation>
    <scope>NUCLEOTIDE SEQUENCE</scope>
    <source>
        <strain evidence="13">CHK157-1446</strain>
    </source>
</reference>
<comment type="subcellular location">
    <subcellularLocation>
        <location evidence="1">Cell membrane</location>
        <topology evidence="1">Multi-pass membrane protein</topology>
    </subcellularLocation>
</comment>
<organism evidence="13 14">
    <name type="scientific">Candidatus Faeciplasma gallinarum</name>
    <dbReference type="NCBI Taxonomy" id="2840799"/>
    <lineage>
        <taxon>Bacteria</taxon>
        <taxon>Bacillati</taxon>
        <taxon>Bacillota</taxon>
        <taxon>Clostridia</taxon>
        <taxon>Eubacteriales</taxon>
        <taxon>Oscillospiraceae</taxon>
        <taxon>Oscillospiraceae incertae sedis</taxon>
        <taxon>Candidatus Faeciplasma</taxon>
    </lineage>
</organism>
<feature type="transmembrane region" description="Helical" evidence="10">
    <location>
        <begin position="64"/>
        <end position="89"/>
    </location>
</feature>
<dbReference type="GO" id="GO:0005524">
    <property type="term" value="F:ATP binding"/>
    <property type="evidence" value="ECO:0007669"/>
    <property type="project" value="UniProtKB-KW"/>
</dbReference>
<dbReference type="Gene3D" id="1.20.1560.10">
    <property type="entry name" value="ABC transporter type 1, transmembrane domain"/>
    <property type="match status" value="1"/>
</dbReference>
<dbReference type="Gene3D" id="3.40.50.300">
    <property type="entry name" value="P-loop containing nucleotide triphosphate hydrolases"/>
    <property type="match status" value="1"/>
</dbReference>
<dbReference type="FunFam" id="3.40.50.300:FF:000221">
    <property type="entry name" value="Multidrug ABC transporter ATP-binding protein"/>
    <property type="match status" value="1"/>
</dbReference>
<evidence type="ECO:0000256" key="6">
    <source>
        <dbReference type="ARBA" id="ARBA00022840"/>
    </source>
</evidence>
<dbReference type="GO" id="GO:0016887">
    <property type="term" value="F:ATP hydrolysis activity"/>
    <property type="evidence" value="ECO:0007669"/>
    <property type="project" value="InterPro"/>
</dbReference>
<evidence type="ECO:0000256" key="1">
    <source>
        <dbReference type="ARBA" id="ARBA00004651"/>
    </source>
</evidence>
<dbReference type="SMART" id="SM00382">
    <property type="entry name" value="AAA"/>
    <property type="match status" value="1"/>
</dbReference>
<evidence type="ECO:0000256" key="3">
    <source>
        <dbReference type="ARBA" id="ARBA00022475"/>
    </source>
</evidence>
<dbReference type="PROSITE" id="PS50893">
    <property type="entry name" value="ABC_TRANSPORTER_2"/>
    <property type="match status" value="1"/>
</dbReference>
<proteinExistence type="predicted"/>
<comment type="caution">
    <text evidence="13">The sequence shown here is derived from an EMBL/GenBank/DDBJ whole genome shotgun (WGS) entry which is preliminary data.</text>
</comment>
<dbReference type="GO" id="GO:0015421">
    <property type="term" value="F:ABC-type oligopeptide transporter activity"/>
    <property type="evidence" value="ECO:0007669"/>
    <property type="project" value="TreeGrafter"/>
</dbReference>
<keyword evidence="6 13" id="KW-0067">ATP-binding</keyword>
<dbReference type="InterPro" id="IPR039421">
    <property type="entry name" value="Type_1_exporter"/>
</dbReference>
<dbReference type="AlphaFoldDB" id="A0A9D1JHP4"/>
<evidence type="ECO:0000256" key="7">
    <source>
        <dbReference type="ARBA" id="ARBA00022989"/>
    </source>
</evidence>
<accession>A0A9D1JHP4</accession>
<dbReference type="SUPFAM" id="SSF90123">
    <property type="entry name" value="ABC transporter transmembrane region"/>
    <property type="match status" value="1"/>
</dbReference>
<keyword evidence="3" id="KW-1003">Cell membrane</keyword>
<keyword evidence="2" id="KW-0813">Transport</keyword>
<dbReference type="Proteomes" id="UP000823982">
    <property type="component" value="Unassembled WGS sequence"/>
</dbReference>
<feature type="transmembrane region" description="Helical" evidence="10">
    <location>
        <begin position="212"/>
        <end position="233"/>
    </location>
</feature>
<sequence length="681" mass="76600">MADKERKQDVQVNLAPGFGPKYEKVKPPKDIKDVPRYLKELLGGFFMRFGYILGLVWQTGKWILFAMSFIALLQGVIPVVSSVILQNILNSLQMVVSGTAAAGRFWDSDVFYFLILYFAVQALLRIVGSISSAVNRVAGEKVVRYVKTQIMEKSKEIDLASFDRVSFYEKLENANREAGNRPIQILSQMFVIISTLIQLVSYVVIITSAPDMWWAVFVIAAVSIPSALINFVYRRKNFDYVRRRSKDRRQMNYYSELLVNKDLVKEVKMFDIGDTLIGKYQSVFAGYYKGLVKLIRDESIWHTAIAVVTSVSNLVLYILIAIKVFNGMILIGDYSLYTGAVTSIAGCLSSLISTSATIYEGTLFIDNLIAFMKEKATVIPRLIHRDDKPKKVSHGKPHTIEFVHVSFRYPGTEHDVLHDINIKLRPGETAVLVGLNGAGKTTLIKLLTRLYDPTDGVILLDGTDIREYDVKDLYKMFGIIFQDFGKYAVTAGENIHFGDIHREYDESEIAEAAKQSGAADFIEKLERGYDTPLMRIFEPDGLELSIGQWQKMAIARAFYAQSDILILDEPTASLDPMAEQEIFNQFDKLREDKTTIFVSHRLSSATVASLIIVLENGSVVEMGTHAELMDMHGKYYKLFSTQAKRYIAESERQKAVPQGAPAADEHGFDNPALHDPGLLSP</sequence>
<dbReference type="InterPro" id="IPR003439">
    <property type="entry name" value="ABC_transporter-like_ATP-bd"/>
</dbReference>
<feature type="transmembrane region" description="Helical" evidence="10">
    <location>
        <begin position="299"/>
        <end position="322"/>
    </location>
</feature>
<dbReference type="InterPro" id="IPR027417">
    <property type="entry name" value="P-loop_NTPase"/>
</dbReference>
<dbReference type="Pfam" id="PF00005">
    <property type="entry name" value="ABC_tran"/>
    <property type="match status" value="1"/>
</dbReference>
<keyword evidence="4 10" id="KW-0812">Transmembrane</keyword>
<dbReference type="EMBL" id="DVIR01000037">
    <property type="protein sequence ID" value="HIS24541.1"/>
    <property type="molecule type" value="Genomic_DNA"/>
</dbReference>
<dbReference type="PANTHER" id="PTHR43394:SF1">
    <property type="entry name" value="ATP-BINDING CASSETTE SUB-FAMILY B MEMBER 10, MITOCHONDRIAL"/>
    <property type="match status" value="1"/>
</dbReference>
<feature type="domain" description="ABC transmembrane type-1" evidence="12">
    <location>
        <begin position="65"/>
        <end position="360"/>
    </location>
</feature>
<gene>
    <name evidence="13" type="ORF">IAD01_03960</name>
</gene>
<evidence type="ECO:0000313" key="13">
    <source>
        <dbReference type="EMBL" id="HIS24541.1"/>
    </source>
</evidence>
<evidence type="ECO:0000256" key="10">
    <source>
        <dbReference type="SAM" id="Phobius"/>
    </source>
</evidence>
<feature type="transmembrane region" description="Helical" evidence="10">
    <location>
        <begin position="185"/>
        <end position="206"/>
    </location>
</feature>
<evidence type="ECO:0000256" key="5">
    <source>
        <dbReference type="ARBA" id="ARBA00022741"/>
    </source>
</evidence>
<feature type="domain" description="ABC transporter" evidence="11">
    <location>
        <begin position="400"/>
        <end position="641"/>
    </location>
</feature>
<name>A0A9D1JHP4_9FIRM</name>
<feature type="transmembrane region" description="Helical" evidence="10">
    <location>
        <begin position="109"/>
        <end position="127"/>
    </location>
</feature>
<keyword evidence="7 10" id="KW-1133">Transmembrane helix</keyword>
<reference evidence="13" key="2">
    <citation type="journal article" date="2021" name="PeerJ">
        <title>Extensive microbial diversity within the chicken gut microbiome revealed by metagenomics and culture.</title>
        <authorList>
            <person name="Gilroy R."/>
            <person name="Ravi A."/>
            <person name="Getino M."/>
            <person name="Pursley I."/>
            <person name="Horton D.L."/>
            <person name="Alikhan N.F."/>
            <person name="Baker D."/>
            <person name="Gharbi K."/>
            <person name="Hall N."/>
            <person name="Watson M."/>
            <person name="Adriaenssens E.M."/>
            <person name="Foster-Nyarko E."/>
            <person name="Jarju S."/>
            <person name="Secka A."/>
            <person name="Antonio M."/>
            <person name="Oren A."/>
            <person name="Chaudhuri R.R."/>
            <person name="La Ragione R."/>
            <person name="Hildebrand F."/>
            <person name="Pallen M.J."/>
        </authorList>
    </citation>
    <scope>NUCLEOTIDE SEQUENCE</scope>
    <source>
        <strain evidence="13">CHK157-1446</strain>
    </source>
</reference>
<evidence type="ECO:0000259" key="12">
    <source>
        <dbReference type="PROSITE" id="PS50929"/>
    </source>
</evidence>
<evidence type="ECO:0000256" key="8">
    <source>
        <dbReference type="ARBA" id="ARBA00023136"/>
    </source>
</evidence>
<feature type="region of interest" description="Disordered" evidence="9">
    <location>
        <begin position="650"/>
        <end position="681"/>
    </location>
</feature>